<dbReference type="PANTHER" id="PTHR36927:SF1">
    <property type="entry name" value="MDO-LIKE PROTEIN"/>
    <property type="match status" value="1"/>
</dbReference>
<dbReference type="KEGG" id="aex:Astex_1544"/>
<dbReference type="OrthoDB" id="8288190at2"/>
<dbReference type="Pfam" id="PF01757">
    <property type="entry name" value="Acyl_transf_3"/>
    <property type="match status" value="1"/>
</dbReference>
<keyword evidence="4" id="KW-1185">Reference proteome</keyword>
<dbReference type="PANTHER" id="PTHR36927">
    <property type="entry name" value="BLR4337 PROTEIN"/>
    <property type="match status" value="1"/>
</dbReference>
<proteinExistence type="predicted"/>
<reference evidence="4" key="1">
    <citation type="submission" date="2010-12" db="EMBL/GenBank/DDBJ databases">
        <title>Complete sequence of chromosome 1 of Asticcacaulis excentricus CB 48.</title>
        <authorList>
            <consortium name="US DOE Joint Genome Institute"/>
            <person name="Lucas S."/>
            <person name="Copeland A."/>
            <person name="Lapidus A."/>
            <person name="Cheng J.-F."/>
            <person name="Bruce D."/>
            <person name="Goodwin L."/>
            <person name="Pitluck S."/>
            <person name="Teshima H."/>
            <person name="Davenport K."/>
            <person name="Detter J.C."/>
            <person name="Han C."/>
            <person name="Tapia R."/>
            <person name="Land M."/>
            <person name="Hauser L."/>
            <person name="Jeffries C."/>
            <person name="Kyrpides N."/>
            <person name="Ivanova N."/>
            <person name="Ovchinnikova G."/>
            <person name="Brun Y.V."/>
            <person name="Woyke T."/>
        </authorList>
    </citation>
    <scope>NUCLEOTIDE SEQUENCE [LARGE SCALE GENOMIC DNA]</scope>
    <source>
        <strain evidence="4">ATCC 15261 / DSM 4724 / KCTC 12464 / NCIMB 9791 / VKM B-1370 / CB 48</strain>
    </source>
</reference>
<feature type="transmembrane region" description="Helical" evidence="1">
    <location>
        <begin position="372"/>
        <end position="398"/>
    </location>
</feature>
<name>E8RQA8_ASTEC</name>
<evidence type="ECO:0000313" key="4">
    <source>
        <dbReference type="Proteomes" id="UP000001492"/>
    </source>
</evidence>
<dbReference type="STRING" id="573065.Astex_1544"/>
<dbReference type="HOGENOM" id="CLU_036182_1_0_5"/>
<feature type="transmembrane region" description="Helical" evidence="1">
    <location>
        <begin position="32"/>
        <end position="53"/>
    </location>
</feature>
<feature type="transmembrane region" description="Helical" evidence="1">
    <location>
        <begin position="192"/>
        <end position="215"/>
    </location>
</feature>
<evidence type="ECO:0000313" key="3">
    <source>
        <dbReference type="EMBL" id="ADU13210.1"/>
    </source>
</evidence>
<evidence type="ECO:0000259" key="2">
    <source>
        <dbReference type="Pfam" id="PF01757"/>
    </source>
</evidence>
<feature type="transmembrane region" description="Helical" evidence="1">
    <location>
        <begin position="340"/>
        <end position="360"/>
    </location>
</feature>
<sequence length="417" mass="46197">MAGVTPEEGAMTNETQMTGDARFYALDAVRGGALFLGIILHAGLAYMSPPAWIVNDPSGNAAVGVLFFTIHMFRMSLFFILAGFFARLLYRKRGAKGFFLDRLKRVAGPLVLFWFPVLAAIITVLILAALKANPALANQPPAPPPPLTAETFPLTHLWFLYMLLLLYAVCVPLRGLLAFIDSAGALRRAADSLFGFVIRWDLTSLVFGLPLWLLIQVQPQWEHWLGIPTPDKGFVPNALAAAAYLSAFVFGWCLHRNANRLEMVRKKGFLNLFSAVALTLAAQWLGGHQAETDAVTGGAWRALYSAAYVLGLWSWCLGLTGVALRFLDRPSRFWRYVADSAYWVYLVHLPLVLLMQYLLLNLSAPYFVKLPLAVLSTLFLSLLSYQLLVRYSFIGAILEGRKRVSPKRESPATTATV</sequence>
<organism evidence="3 4">
    <name type="scientific">Asticcacaulis excentricus (strain ATCC 15261 / DSM 4724 / KCTC 12464 / NCIMB 9791 / VKM B-1370 / CB 48)</name>
    <dbReference type="NCBI Taxonomy" id="573065"/>
    <lineage>
        <taxon>Bacteria</taxon>
        <taxon>Pseudomonadati</taxon>
        <taxon>Pseudomonadota</taxon>
        <taxon>Alphaproteobacteria</taxon>
        <taxon>Caulobacterales</taxon>
        <taxon>Caulobacteraceae</taxon>
        <taxon>Asticcacaulis</taxon>
    </lineage>
</organism>
<evidence type="ECO:0000256" key="1">
    <source>
        <dbReference type="SAM" id="Phobius"/>
    </source>
</evidence>
<dbReference type="EMBL" id="CP002395">
    <property type="protein sequence ID" value="ADU13210.1"/>
    <property type="molecule type" value="Genomic_DNA"/>
</dbReference>
<dbReference type="Proteomes" id="UP000001492">
    <property type="component" value="Chromosome 1"/>
</dbReference>
<feature type="transmembrane region" description="Helical" evidence="1">
    <location>
        <begin position="235"/>
        <end position="255"/>
    </location>
</feature>
<feature type="transmembrane region" description="Helical" evidence="1">
    <location>
        <begin position="158"/>
        <end position="180"/>
    </location>
</feature>
<keyword evidence="1" id="KW-1133">Transmembrane helix</keyword>
<protein>
    <submittedName>
        <fullName evidence="3">Acyltransferase 3</fullName>
    </submittedName>
</protein>
<gene>
    <name evidence="3" type="ordered locus">Astex_1544</name>
</gene>
<dbReference type="GO" id="GO:0016747">
    <property type="term" value="F:acyltransferase activity, transferring groups other than amino-acyl groups"/>
    <property type="evidence" value="ECO:0007669"/>
    <property type="project" value="InterPro"/>
</dbReference>
<dbReference type="InterPro" id="IPR050623">
    <property type="entry name" value="Glucan_succinyl_AcylTrfase"/>
</dbReference>
<dbReference type="eggNOG" id="COG1835">
    <property type="taxonomic scope" value="Bacteria"/>
</dbReference>
<dbReference type="InterPro" id="IPR002656">
    <property type="entry name" value="Acyl_transf_3_dom"/>
</dbReference>
<feature type="domain" description="Acyltransferase 3" evidence="2">
    <location>
        <begin position="24"/>
        <end position="384"/>
    </location>
</feature>
<dbReference type="AlphaFoldDB" id="E8RQA8"/>
<keyword evidence="3" id="KW-0808">Transferase</keyword>
<feature type="transmembrane region" description="Helical" evidence="1">
    <location>
        <begin position="65"/>
        <end position="90"/>
    </location>
</feature>
<accession>E8RQA8</accession>
<keyword evidence="1" id="KW-0472">Membrane</keyword>
<feature type="transmembrane region" description="Helical" evidence="1">
    <location>
        <begin position="306"/>
        <end position="328"/>
    </location>
</feature>
<keyword evidence="1" id="KW-0812">Transmembrane</keyword>
<keyword evidence="3" id="KW-0012">Acyltransferase</keyword>
<feature type="transmembrane region" description="Helical" evidence="1">
    <location>
        <begin position="111"/>
        <end position="130"/>
    </location>
</feature>
<feature type="transmembrane region" description="Helical" evidence="1">
    <location>
        <begin position="267"/>
        <end position="286"/>
    </location>
</feature>